<accession>A0ABN6WVD0</accession>
<proteinExistence type="predicted"/>
<dbReference type="EMBL" id="AP027370">
    <property type="protein sequence ID" value="BDY12907.1"/>
    <property type="molecule type" value="Genomic_DNA"/>
</dbReference>
<dbReference type="InterPro" id="IPR021796">
    <property type="entry name" value="Tll0287-like_dom"/>
</dbReference>
<protein>
    <recommendedName>
        <fullName evidence="1">Tll0287-like domain-containing protein</fullName>
    </recommendedName>
</protein>
<keyword evidence="4" id="KW-1185">Reference proteome</keyword>
<dbReference type="Proteomes" id="UP001321445">
    <property type="component" value="Chromosome"/>
</dbReference>
<evidence type="ECO:0000313" key="2">
    <source>
        <dbReference type="EMBL" id="BDY12907.1"/>
    </source>
</evidence>
<name>A0ABN6WVD0_9BACT</name>
<dbReference type="RefSeq" id="WP_286335958.1">
    <property type="nucleotide sequence ID" value="NZ_AP027370.1"/>
</dbReference>
<reference evidence="3 4" key="1">
    <citation type="submission" date="2023-03" db="EMBL/GenBank/DDBJ databases">
        <title>Description of Hydrogenimonas sp. ISO32.</title>
        <authorList>
            <person name="Mino S."/>
            <person name="Fukazawa S."/>
            <person name="Sawabe T."/>
        </authorList>
    </citation>
    <scope>NUCLEOTIDE SEQUENCE [LARGE SCALE GENOMIC DNA]</scope>
    <source>
        <strain evidence="3 4">ISO32</strain>
    </source>
</reference>
<sequence>MRGLLRLLLFSVLIVGIAGATEYSLKDVEKIGGKIVKEIKKTMKRKLKKAKKSGGLEAMAEYCAENSFKDIEAIGEKYGIDLHVKRISFGNRNPKNAPKKDEEMMLKALDMMAKAGAFMPKTVVQAKEDGSFKLYAPLIMNSRACKKCHGDKAAIDPKIVNYFAKKYPQDRGYGFHSGDLRGAIVVEFPAPEDLE</sequence>
<gene>
    <name evidence="2" type="ORF">HCR_12190</name>
    <name evidence="3" type="ORF">HCR_13360</name>
</gene>
<feature type="domain" description="Tll0287-like" evidence="1">
    <location>
        <begin position="37"/>
        <end position="189"/>
    </location>
</feature>
<dbReference type="Pfam" id="PF11845">
    <property type="entry name" value="Tll0287-like"/>
    <property type="match status" value="1"/>
</dbReference>
<evidence type="ECO:0000313" key="4">
    <source>
        <dbReference type="Proteomes" id="UP001321445"/>
    </source>
</evidence>
<organism evidence="3 4">
    <name type="scientific">Hydrogenimonas cancrithermarum</name>
    <dbReference type="NCBI Taxonomy" id="2993563"/>
    <lineage>
        <taxon>Bacteria</taxon>
        <taxon>Pseudomonadati</taxon>
        <taxon>Campylobacterota</taxon>
        <taxon>Epsilonproteobacteria</taxon>
        <taxon>Campylobacterales</taxon>
        <taxon>Hydrogenimonadaceae</taxon>
        <taxon>Hydrogenimonas</taxon>
    </lineage>
</organism>
<dbReference type="EMBL" id="AP027370">
    <property type="protein sequence ID" value="BDY13024.1"/>
    <property type="molecule type" value="Genomic_DNA"/>
</dbReference>
<evidence type="ECO:0000259" key="1">
    <source>
        <dbReference type="Pfam" id="PF11845"/>
    </source>
</evidence>
<evidence type="ECO:0000313" key="3">
    <source>
        <dbReference type="EMBL" id="BDY13024.1"/>
    </source>
</evidence>